<dbReference type="EMBL" id="BGPR01001095">
    <property type="protein sequence ID" value="GBM45274.1"/>
    <property type="molecule type" value="Genomic_DNA"/>
</dbReference>
<dbReference type="Proteomes" id="UP000499080">
    <property type="component" value="Unassembled WGS sequence"/>
</dbReference>
<reference evidence="2 3" key="1">
    <citation type="journal article" date="2019" name="Sci. Rep.">
        <title>Orb-weaving spider Araneus ventricosus genome elucidates the spidroin gene catalogue.</title>
        <authorList>
            <person name="Kono N."/>
            <person name="Nakamura H."/>
            <person name="Ohtoshi R."/>
            <person name="Moran D.A.P."/>
            <person name="Shinohara A."/>
            <person name="Yoshida Y."/>
            <person name="Fujiwara M."/>
            <person name="Mori M."/>
            <person name="Tomita M."/>
            <person name="Arakawa K."/>
        </authorList>
    </citation>
    <scope>NUCLEOTIDE SEQUENCE [LARGE SCALE GENOMIC DNA]</scope>
</reference>
<keyword evidence="1" id="KW-0472">Membrane</keyword>
<protein>
    <recommendedName>
        <fullName evidence="4">PiggyBac transposable element-derived protein domain-containing protein</fullName>
    </recommendedName>
</protein>
<evidence type="ECO:0000256" key="1">
    <source>
        <dbReference type="SAM" id="Phobius"/>
    </source>
</evidence>
<keyword evidence="1" id="KW-1133">Transmembrane helix</keyword>
<organism evidence="2 3">
    <name type="scientific">Araneus ventricosus</name>
    <name type="common">Orbweaver spider</name>
    <name type="synonym">Epeira ventricosa</name>
    <dbReference type="NCBI Taxonomy" id="182803"/>
    <lineage>
        <taxon>Eukaryota</taxon>
        <taxon>Metazoa</taxon>
        <taxon>Ecdysozoa</taxon>
        <taxon>Arthropoda</taxon>
        <taxon>Chelicerata</taxon>
        <taxon>Arachnida</taxon>
        <taxon>Araneae</taxon>
        <taxon>Araneomorphae</taxon>
        <taxon>Entelegynae</taxon>
        <taxon>Araneoidea</taxon>
        <taxon>Araneidae</taxon>
        <taxon>Araneus</taxon>
    </lineage>
</organism>
<comment type="caution">
    <text evidence="2">The sequence shown here is derived from an EMBL/GenBank/DDBJ whole genome shotgun (WGS) entry which is preliminary data.</text>
</comment>
<feature type="transmembrane region" description="Helical" evidence="1">
    <location>
        <begin position="6"/>
        <end position="26"/>
    </location>
</feature>
<evidence type="ECO:0000313" key="3">
    <source>
        <dbReference type="Proteomes" id="UP000499080"/>
    </source>
</evidence>
<proteinExistence type="predicted"/>
<evidence type="ECO:0000313" key="2">
    <source>
        <dbReference type="EMBL" id="GBM45274.1"/>
    </source>
</evidence>
<accession>A0A4Y2G043</accession>
<evidence type="ECO:0008006" key="4">
    <source>
        <dbReference type="Google" id="ProtNLM"/>
    </source>
</evidence>
<name>A0A4Y2G043_ARAVE</name>
<keyword evidence="3" id="KW-1185">Reference proteome</keyword>
<dbReference type="AlphaFoldDB" id="A0A4Y2G043"/>
<sequence length="105" mass="11815">MEYSGGKENLGGIFVLVIIILCRAYLGKKVPAKDVTSHVKSWELSIDDNMIQLIVKRTNILIEKSAPNISRERDARKMDPIEIRSLFVDNNGVDLICVKNCNLNV</sequence>
<gene>
    <name evidence="2" type="ORF">AVEN_36638_1</name>
</gene>
<keyword evidence="1" id="KW-0812">Transmembrane</keyword>